<evidence type="ECO:0000256" key="2">
    <source>
        <dbReference type="SAM" id="SignalP"/>
    </source>
</evidence>
<evidence type="ECO:0000313" key="4">
    <source>
        <dbReference type="Proteomes" id="UP000317171"/>
    </source>
</evidence>
<dbReference type="KEGG" id="gaz:Pan241w_29130"/>
<feature type="chain" id="PRO_5022204677" description="SLA1 homology domain-containing protein" evidence="2">
    <location>
        <begin position="26"/>
        <end position="320"/>
    </location>
</feature>
<evidence type="ECO:0000313" key="3">
    <source>
        <dbReference type="EMBL" id="QDT42824.1"/>
    </source>
</evidence>
<keyword evidence="2" id="KW-0732">Signal</keyword>
<sequence length="320" mass="35784" precursor="true">MNRQIFSLLSLFTLAVVLIAGQRLSAVDPVKPKSDTADKTSTDSKSETKQDDEGLVPLNKQKTVLLDLKGKRLLLKTKVCLQEGVLEMLCCKKQTKEHESILSIDSPAKAIHAGLLAIGAKVGSPVRFSPKFQPPKGQKLKIVLQWKDKEGKLHREPAQSWVRTATNRYFSAKLDKLPEGVVIDRQKSELRYDEKYKELIWFGQMTKKERDDFLSMSKDKPFQEAINKFYDVSQPHLMKADWIFAGSGFSVDEMTGEKYYHAESGDLICVANFPTAIIDVNIASSSTGEGNLLFEANQDKIPPRGTPVTIEISLAKKSPN</sequence>
<accession>A0A517RG25</accession>
<dbReference type="InterPro" id="IPR047750">
    <property type="entry name" value="YdjY-like"/>
</dbReference>
<dbReference type="RefSeq" id="WP_232107451.1">
    <property type="nucleotide sequence ID" value="NZ_CP036269.1"/>
</dbReference>
<gene>
    <name evidence="3" type="ORF">Pan241w_29130</name>
</gene>
<feature type="signal peptide" evidence="2">
    <location>
        <begin position="1"/>
        <end position="25"/>
    </location>
</feature>
<evidence type="ECO:0000256" key="1">
    <source>
        <dbReference type="SAM" id="MobiDB-lite"/>
    </source>
</evidence>
<organism evidence="3 4">
    <name type="scientific">Gimesia alba</name>
    <dbReference type="NCBI Taxonomy" id="2527973"/>
    <lineage>
        <taxon>Bacteria</taxon>
        <taxon>Pseudomonadati</taxon>
        <taxon>Planctomycetota</taxon>
        <taxon>Planctomycetia</taxon>
        <taxon>Planctomycetales</taxon>
        <taxon>Planctomycetaceae</taxon>
        <taxon>Gimesia</taxon>
    </lineage>
</organism>
<keyword evidence="4" id="KW-1185">Reference proteome</keyword>
<proteinExistence type="predicted"/>
<reference evidence="3 4" key="1">
    <citation type="submission" date="2019-02" db="EMBL/GenBank/DDBJ databases">
        <title>Deep-cultivation of Planctomycetes and their phenomic and genomic characterization uncovers novel biology.</title>
        <authorList>
            <person name="Wiegand S."/>
            <person name="Jogler M."/>
            <person name="Boedeker C."/>
            <person name="Pinto D."/>
            <person name="Vollmers J."/>
            <person name="Rivas-Marin E."/>
            <person name="Kohn T."/>
            <person name="Peeters S.H."/>
            <person name="Heuer A."/>
            <person name="Rast P."/>
            <person name="Oberbeckmann S."/>
            <person name="Bunk B."/>
            <person name="Jeske O."/>
            <person name="Meyerdierks A."/>
            <person name="Storesund J.E."/>
            <person name="Kallscheuer N."/>
            <person name="Luecker S."/>
            <person name="Lage O.M."/>
            <person name="Pohl T."/>
            <person name="Merkel B.J."/>
            <person name="Hornburger P."/>
            <person name="Mueller R.-W."/>
            <person name="Bruemmer F."/>
            <person name="Labrenz M."/>
            <person name="Spormann A.M."/>
            <person name="Op den Camp H."/>
            <person name="Overmann J."/>
            <person name="Amann R."/>
            <person name="Jetten M.S.M."/>
            <person name="Mascher T."/>
            <person name="Medema M.H."/>
            <person name="Devos D.P."/>
            <person name="Kaster A.-K."/>
            <person name="Ovreas L."/>
            <person name="Rohde M."/>
            <person name="Galperin M.Y."/>
            <person name="Jogler C."/>
        </authorList>
    </citation>
    <scope>NUCLEOTIDE SEQUENCE [LARGE SCALE GENOMIC DNA]</scope>
    <source>
        <strain evidence="3 4">Pan241w</strain>
    </source>
</reference>
<protein>
    <recommendedName>
        <fullName evidence="5">SLA1 homology domain-containing protein</fullName>
    </recommendedName>
</protein>
<feature type="compositionally biased region" description="Basic and acidic residues" evidence="1">
    <location>
        <begin position="30"/>
        <end position="52"/>
    </location>
</feature>
<dbReference type="EMBL" id="CP036269">
    <property type="protein sequence ID" value="QDT42824.1"/>
    <property type="molecule type" value="Genomic_DNA"/>
</dbReference>
<dbReference type="NCBIfam" id="NF040466">
    <property type="entry name" value="ydjY_domain"/>
    <property type="match status" value="1"/>
</dbReference>
<feature type="region of interest" description="Disordered" evidence="1">
    <location>
        <begin position="30"/>
        <end position="54"/>
    </location>
</feature>
<dbReference type="AlphaFoldDB" id="A0A517RG25"/>
<name>A0A517RG25_9PLAN</name>
<dbReference type="Proteomes" id="UP000317171">
    <property type="component" value="Chromosome"/>
</dbReference>
<evidence type="ECO:0008006" key="5">
    <source>
        <dbReference type="Google" id="ProtNLM"/>
    </source>
</evidence>